<gene>
    <name evidence="6" type="ORF">BJF91_07250</name>
    <name evidence="5" type="ORF">GGQ71_003728</name>
</gene>
<reference evidence="6 7" key="1">
    <citation type="submission" date="2016-09" db="EMBL/GenBank/DDBJ databases">
        <title>Rhizobium oryziradicis sp. nov., isolated from the root of rice.</title>
        <authorList>
            <person name="Zhao J."/>
            <person name="Zhang X."/>
        </authorList>
    </citation>
    <scope>NUCLEOTIDE SEQUENCE [LARGE SCALE GENOMIC DNA]</scope>
    <source>
        <strain evidence="6 7">14971</strain>
    </source>
</reference>
<feature type="domain" description="GGDEF" evidence="4">
    <location>
        <begin position="246"/>
        <end position="378"/>
    </location>
</feature>
<dbReference type="GO" id="GO:1902201">
    <property type="term" value="P:negative regulation of bacterial-type flagellum-dependent cell motility"/>
    <property type="evidence" value="ECO:0007669"/>
    <property type="project" value="TreeGrafter"/>
</dbReference>
<dbReference type="SMART" id="SM00267">
    <property type="entry name" value="GGDEF"/>
    <property type="match status" value="1"/>
</dbReference>
<dbReference type="STRING" id="887144.BJF91_07250"/>
<feature type="transmembrane region" description="Helical" evidence="3">
    <location>
        <begin position="93"/>
        <end position="112"/>
    </location>
</feature>
<dbReference type="PANTHER" id="PTHR45138">
    <property type="entry name" value="REGULATORY COMPONENTS OF SENSORY TRANSDUCTION SYSTEM"/>
    <property type="match status" value="1"/>
</dbReference>
<dbReference type="PANTHER" id="PTHR45138:SF9">
    <property type="entry name" value="DIGUANYLATE CYCLASE DGCM-RELATED"/>
    <property type="match status" value="1"/>
</dbReference>
<dbReference type="InterPro" id="IPR043128">
    <property type="entry name" value="Rev_trsase/Diguanyl_cyclase"/>
</dbReference>
<evidence type="ECO:0000313" key="6">
    <source>
        <dbReference type="EMBL" id="OLP51019.1"/>
    </source>
</evidence>
<dbReference type="CDD" id="cd01949">
    <property type="entry name" value="GGDEF"/>
    <property type="match status" value="1"/>
</dbReference>
<dbReference type="GO" id="GO:0005886">
    <property type="term" value="C:plasma membrane"/>
    <property type="evidence" value="ECO:0007669"/>
    <property type="project" value="TreeGrafter"/>
</dbReference>
<protein>
    <recommendedName>
        <fullName evidence="1">diguanylate cyclase</fullName>
        <ecNumber evidence="1">2.7.7.65</ecNumber>
    </recommendedName>
</protein>
<dbReference type="Pfam" id="PF00990">
    <property type="entry name" value="GGDEF"/>
    <property type="match status" value="1"/>
</dbReference>
<dbReference type="Proteomes" id="UP000185598">
    <property type="component" value="Unassembled WGS sequence"/>
</dbReference>
<feature type="transmembrane region" description="Helical" evidence="3">
    <location>
        <begin position="147"/>
        <end position="170"/>
    </location>
</feature>
<keyword evidence="7" id="KW-1185">Reference proteome</keyword>
<dbReference type="InterPro" id="IPR029787">
    <property type="entry name" value="Nucleotide_cyclase"/>
</dbReference>
<dbReference type="EMBL" id="JACIED010000005">
    <property type="protein sequence ID" value="MBB4009440.1"/>
    <property type="molecule type" value="Genomic_DNA"/>
</dbReference>
<keyword evidence="3" id="KW-0472">Membrane</keyword>
<keyword evidence="3" id="KW-0812">Transmembrane</keyword>
<accession>A0A1Q9A8T8</accession>
<sequence length="391" mass="41809">MMLDISSLLLALGVSTFCLLFTFLGTWIARREVSFLLSWAVGLSLTMLGIICYSVFTASPSRGMAALACSLMTSGFLTLHAAARQFRTGHFPVPRLIVFCASAAILLAGAFLSGYGGIGFILLNTITAVIMLAIARQYWLARAESPGVLSSMAALYGITSASFLSCALALIHKGVWDLAVAPSGWTEDLNMAVCIGGMTGIGALSLTMHQARITARHRRDALTDALTGLGNRRALFDAYGSKTFHEDMAVLVFDIDRFKSINDRYGHAAGDDVIRNIAMELKSATGLSSITRMGGEEFAAVLENAAPGRAEWIAEKVRRQFQDREINVNGESISATTSIGIAYGIASGLTFEAILSLADDALYAAKRQGRNRTELALASWHDDSATGADRA</sequence>
<dbReference type="GO" id="GO:0043709">
    <property type="term" value="P:cell adhesion involved in single-species biofilm formation"/>
    <property type="evidence" value="ECO:0007669"/>
    <property type="project" value="TreeGrafter"/>
</dbReference>
<feature type="transmembrane region" description="Helical" evidence="3">
    <location>
        <begin position="118"/>
        <end position="135"/>
    </location>
</feature>
<dbReference type="EC" id="2.7.7.65" evidence="1"/>
<evidence type="ECO:0000256" key="1">
    <source>
        <dbReference type="ARBA" id="ARBA00012528"/>
    </source>
</evidence>
<dbReference type="RefSeq" id="WP_075613721.1">
    <property type="nucleotide sequence ID" value="NZ_MKIN01000020.1"/>
</dbReference>
<dbReference type="Gene3D" id="3.30.70.270">
    <property type="match status" value="1"/>
</dbReference>
<feature type="transmembrane region" description="Helical" evidence="3">
    <location>
        <begin position="190"/>
        <end position="209"/>
    </location>
</feature>
<dbReference type="EMBL" id="MKIN01000020">
    <property type="protein sequence ID" value="OLP51019.1"/>
    <property type="molecule type" value="Genomic_DNA"/>
</dbReference>
<dbReference type="OrthoDB" id="9812260at2"/>
<evidence type="ECO:0000256" key="2">
    <source>
        <dbReference type="ARBA" id="ARBA00034247"/>
    </source>
</evidence>
<dbReference type="GO" id="GO:0052621">
    <property type="term" value="F:diguanylate cyclase activity"/>
    <property type="evidence" value="ECO:0007669"/>
    <property type="project" value="UniProtKB-EC"/>
</dbReference>
<comment type="caution">
    <text evidence="6">The sequence shown here is derived from an EMBL/GenBank/DDBJ whole genome shotgun (WGS) entry which is preliminary data.</text>
</comment>
<dbReference type="AlphaFoldDB" id="A0A1Q9A8T8"/>
<evidence type="ECO:0000313" key="5">
    <source>
        <dbReference type="EMBL" id="MBB4009440.1"/>
    </source>
</evidence>
<keyword evidence="3" id="KW-1133">Transmembrane helix</keyword>
<dbReference type="SUPFAM" id="SSF55073">
    <property type="entry name" value="Nucleotide cyclase"/>
    <property type="match status" value="1"/>
</dbReference>
<dbReference type="NCBIfam" id="TIGR00254">
    <property type="entry name" value="GGDEF"/>
    <property type="match status" value="1"/>
</dbReference>
<name>A0A1Q9A8T8_9HYPH</name>
<dbReference type="InterPro" id="IPR050469">
    <property type="entry name" value="Diguanylate_Cyclase"/>
</dbReference>
<evidence type="ECO:0000256" key="3">
    <source>
        <dbReference type="SAM" id="Phobius"/>
    </source>
</evidence>
<comment type="catalytic activity">
    <reaction evidence="2">
        <text>2 GTP = 3',3'-c-di-GMP + 2 diphosphate</text>
        <dbReference type="Rhea" id="RHEA:24898"/>
        <dbReference type="ChEBI" id="CHEBI:33019"/>
        <dbReference type="ChEBI" id="CHEBI:37565"/>
        <dbReference type="ChEBI" id="CHEBI:58805"/>
        <dbReference type="EC" id="2.7.7.65"/>
    </reaction>
</comment>
<dbReference type="InterPro" id="IPR000160">
    <property type="entry name" value="GGDEF_dom"/>
</dbReference>
<reference evidence="5 8" key="2">
    <citation type="submission" date="2020-08" db="EMBL/GenBank/DDBJ databases">
        <title>Genomic Encyclopedia of Type Strains, Phase IV (KMG-IV): sequencing the most valuable type-strain genomes for metagenomic binning, comparative biology and taxonomic classification.</title>
        <authorList>
            <person name="Goeker M."/>
        </authorList>
    </citation>
    <scope>NUCLEOTIDE SEQUENCE [LARGE SCALE GENOMIC DNA]</scope>
    <source>
        <strain evidence="5 8">DSM 100021</strain>
    </source>
</reference>
<evidence type="ECO:0000259" key="4">
    <source>
        <dbReference type="PROSITE" id="PS50887"/>
    </source>
</evidence>
<proteinExistence type="predicted"/>
<feature type="transmembrane region" description="Helical" evidence="3">
    <location>
        <begin position="6"/>
        <end position="29"/>
    </location>
</feature>
<evidence type="ECO:0000313" key="7">
    <source>
        <dbReference type="Proteomes" id="UP000185598"/>
    </source>
</evidence>
<dbReference type="Proteomes" id="UP000544107">
    <property type="component" value="Unassembled WGS sequence"/>
</dbReference>
<evidence type="ECO:0000313" key="8">
    <source>
        <dbReference type="Proteomes" id="UP000544107"/>
    </source>
</evidence>
<feature type="transmembrane region" description="Helical" evidence="3">
    <location>
        <begin position="36"/>
        <end position="56"/>
    </location>
</feature>
<dbReference type="PROSITE" id="PS50887">
    <property type="entry name" value="GGDEF"/>
    <property type="match status" value="1"/>
</dbReference>
<organism evidence="6 7">
    <name type="scientific">Allorhizobium taibaishanense</name>
    <dbReference type="NCBI Taxonomy" id="887144"/>
    <lineage>
        <taxon>Bacteria</taxon>
        <taxon>Pseudomonadati</taxon>
        <taxon>Pseudomonadota</taxon>
        <taxon>Alphaproteobacteria</taxon>
        <taxon>Hyphomicrobiales</taxon>
        <taxon>Rhizobiaceae</taxon>
        <taxon>Rhizobium/Agrobacterium group</taxon>
        <taxon>Allorhizobium</taxon>
    </lineage>
</organism>